<dbReference type="NCBIfam" id="NF035944">
    <property type="entry name" value="PEPxxWA-CTERM"/>
    <property type="match status" value="1"/>
</dbReference>
<sequence length="277" mass="28236">MKALLIASAVISCLFTPTTAQASQFTRNSPTGGTLPSGVTEIGGIVLDLKGTNGVRVVSQLAASSLYRGFANAPENGPPAGSAGGNPLVIGTQLGFTSATLAALGGGLSSASVRFTLFDGDSGPFDFDSGMDNSLGLNGINFGYWSGVSTQETSSDGLTVFSSGSGFGNNILSTGFFTNTNSADLSTFFATLTGGSVAFSLTDVDPFDNFYDFTQGIDGGLIDVGTGPVVTPVPGVPEPATWAMMLLGFGFIGAAMRRKIRVSEVNFNKVIQALSEA</sequence>
<gene>
    <name evidence="3" type="ORF">ABC969_00655</name>
</gene>
<organism evidence="3 4">
    <name type="scientific">Sphingomonas qilianensis</name>
    <dbReference type="NCBI Taxonomy" id="1736690"/>
    <lineage>
        <taxon>Bacteria</taxon>
        <taxon>Pseudomonadati</taxon>
        <taxon>Pseudomonadota</taxon>
        <taxon>Alphaproteobacteria</taxon>
        <taxon>Sphingomonadales</taxon>
        <taxon>Sphingomonadaceae</taxon>
        <taxon>Sphingomonas</taxon>
    </lineage>
</organism>
<proteinExistence type="predicted"/>
<keyword evidence="4" id="KW-1185">Reference proteome</keyword>
<feature type="chain" id="PRO_5046592263" evidence="1">
    <location>
        <begin position="23"/>
        <end position="277"/>
    </location>
</feature>
<name>A0ABU9XNW7_9SPHN</name>
<dbReference type="NCBIfam" id="TIGR02595">
    <property type="entry name" value="PEP_CTERM"/>
    <property type="match status" value="1"/>
</dbReference>
<evidence type="ECO:0000259" key="2">
    <source>
        <dbReference type="Pfam" id="PF07589"/>
    </source>
</evidence>
<feature type="domain" description="Ice-binding protein C-terminal" evidence="2">
    <location>
        <begin position="236"/>
        <end position="259"/>
    </location>
</feature>
<reference evidence="3 4" key="1">
    <citation type="submission" date="2024-05" db="EMBL/GenBank/DDBJ databases">
        <authorList>
            <person name="Liu Q."/>
            <person name="Xin Y.-H."/>
        </authorList>
    </citation>
    <scope>NUCLEOTIDE SEQUENCE [LARGE SCALE GENOMIC DNA]</scope>
    <source>
        <strain evidence="3 4">CGMCC 1.15349</strain>
    </source>
</reference>
<dbReference type="RefSeq" id="WP_345862308.1">
    <property type="nucleotide sequence ID" value="NZ_JBDIMF010000001.1"/>
</dbReference>
<dbReference type="Proteomes" id="UP001404104">
    <property type="component" value="Unassembled WGS sequence"/>
</dbReference>
<accession>A0ABU9XNW7</accession>
<dbReference type="InterPro" id="IPR013424">
    <property type="entry name" value="Ice-binding_C"/>
</dbReference>
<keyword evidence="1" id="KW-0732">Signal</keyword>
<comment type="caution">
    <text evidence="3">The sequence shown here is derived from an EMBL/GenBank/DDBJ whole genome shotgun (WGS) entry which is preliminary data.</text>
</comment>
<evidence type="ECO:0000313" key="4">
    <source>
        <dbReference type="Proteomes" id="UP001404104"/>
    </source>
</evidence>
<dbReference type="Pfam" id="PF07589">
    <property type="entry name" value="PEP-CTERM"/>
    <property type="match status" value="1"/>
</dbReference>
<protein>
    <submittedName>
        <fullName evidence="3">PEPxxWA-CTERM sorting domain-containing protein</fullName>
    </submittedName>
</protein>
<evidence type="ECO:0000313" key="3">
    <source>
        <dbReference type="EMBL" id="MEN2784928.1"/>
    </source>
</evidence>
<dbReference type="EMBL" id="JBDIMF010000001">
    <property type="protein sequence ID" value="MEN2784928.1"/>
    <property type="molecule type" value="Genomic_DNA"/>
</dbReference>
<feature type="signal peptide" evidence="1">
    <location>
        <begin position="1"/>
        <end position="22"/>
    </location>
</feature>
<evidence type="ECO:0000256" key="1">
    <source>
        <dbReference type="SAM" id="SignalP"/>
    </source>
</evidence>